<proteinExistence type="predicted"/>
<dbReference type="EMBL" id="AWEZ01000016">
    <property type="protein sequence ID" value="ERL10193.1"/>
    <property type="molecule type" value="Genomic_DNA"/>
</dbReference>
<sequence>MQLSFLVAKALLEGDFASYFASLPSADMEPEPIVVREGRLERVSRMEHEERGTVTVAVMVVREVAAKAEADAIACERWIRRYGWEPVAENGSWRIAGLDTTAPAFKERDGSGRFVWTFDVVLTVVRSL</sequence>
<gene>
    <name evidence="1" type="ORF">HMPREF1316_2142</name>
</gene>
<keyword evidence="2" id="KW-1185">Reference proteome</keyword>
<dbReference type="Proteomes" id="UP000016638">
    <property type="component" value="Unassembled WGS sequence"/>
</dbReference>
<protein>
    <recommendedName>
        <fullName evidence="3">PF11367 family protein</fullName>
    </recommendedName>
</protein>
<evidence type="ECO:0000313" key="1">
    <source>
        <dbReference type="EMBL" id="ERL10193.1"/>
    </source>
</evidence>
<comment type="caution">
    <text evidence="1">The sequence shown here is derived from an EMBL/GenBank/DDBJ whole genome shotgun (WGS) entry which is preliminary data.</text>
</comment>
<evidence type="ECO:0008006" key="3">
    <source>
        <dbReference type="Google" id="ProtNLM"/>
    </source>
</evidence>
<organism evidence="1 2">
    <name type="scientific">Olsenella profusa F0195</name>
    <dbReference type="NCBI Taxonomy" id="1125712"/>
    <lineage>
        <taxon>Bacteria</taxon>
        <taxon>Bacillati</taxon>
        <taxon>Actinomycetota</taxon>
        <taxon>Coriobacteriia</taxon>
        <taxon>Coriobacteriales</taxon>
        <taxon>Atopobiaceae</taxon>
        <taxon>Olsenella</taxon>
    </lineage>
</organism>
<dbReference type="RefSeq" id="WP_021725209.1">
    <property type="nucleotide sequence ID" value="NZ_AWEZ01000016.1"/>
</dbReference>
<dbReference type="OrthoDB" id="3191506at2"/>
<reference evidence="1 2" key="1">
    <citation type="submission" date="2013-08" db="EMBL/GenBank/DDBJ databases">
        <authorList>
            <person name="Durkin A.S."/>
            <person name="Haft D.R."/>
            <person name="McCorrison J."/>
            <person name="Torralba M."/>
            <person name="Gillis M."/>
            <person name="Haft D.H."/>
            <person name="Methe B."/>
            <person name="Sutton G."/>
            <person name="Nelson K.E."/>
        </authorList>
    </citation>
    <scope>NUCLEOTIDE SEQUENCE [LARGE SCALE GENOMIC DNA]</scope>
    <source>
        <strain evidence="1 2">F0195</strain>
    </source>
</reference>
<dbReference type="STRING" id="1125712.HMPREF1316_2142"/>
<dbReference type="PATRIC" id="fig|1125712.3.peg.377"/>
<evidence type="ECO:0000313" key="2">
    <source>
        <dbReference type="Proteomes" id="UP000016638"/>
    </source>
</evidence>
<accession>U2TVW2</accession>
<dbReference type="AlphaFoldDB" id="U2TVW2"/>
<dbReference type="eggNOG" id="ENOG5031X0Q">
    <property type="taxonomic scope" value="Bacteria"/>
</dbReference>
<name>U2TVW2_9ACTN</name>